<evidence type="ECO:0000313" key="2">
    <source>
        <dbReference type="Proteomes" id="UP000198736"/>
    </source>
</evidence>
<protein>
    <submittedName>
        <fullName evidence="1">Uncharacterized protein</fullName>
    </submittedName>
</protein>
<reference evidence="2" key="1">
    <citation type="submission" date="2015-10" db="EMBL/GenBank/DDBJ databases">
        <authorList>
            <person name="Luecker S."/>
            <person name="Luecker S."/>
        </authorList>
    </citation>
    <scope>NUCLEOTIDE SEQUENCE [LARGE SCALE GENOMIC DNA]</scope>
</reference>
<dbReference type="STRING" id="1742973.COMA2_170052"/>
<dbReference type="EMBL" id="CZPZ01000009">
    <property type="protein sequence ID" value="CUS34523.1"/>
    <property type="molecule type" value="Genomic_DNA"/>
</dbReference>
<organism evidence="1 2">
    <name type="scientific">Candidatus Nitrospira nitrificans</name>
    <dbReference type="NCBI Taxonomy" id="1742973"/>
    <lineage>
        <taxon>Bacteria</taxon>
        <taxon>Pseudomonadati</taxon>
        <taxon>Nitrospirota</taxon>
        <taxon>Nitrospiria</taxon>
        <taxon>Nitrospirales</taxon>
        <taxon>Nitrospiraceae</taxon>
        <taxon>Nitrospira</taxon>
    </lineage>
</organism>
<name>A0A0S4LF23_9BACT</name>
<sequence length="89" mass="10116">MGRYRISIEHKLDALMRQRAGQRGISANSFLCLLIERGLLFEPMQASVSDRRDRVVLYETRNLIKQLVEARDSNAAKAARIVAEREVGS</sequence>
<evidence type="ECO:0000313" key="1">
    <source>
        <dbReference type="EMBL" id="CUS34523.1"/>
    </source>
</evidence>
<gene>
    <name evidence="1" type="ORF">COMA2_170052</name>
</gene>
<dbReference type="Proteomes" id="UP000198736">
    <property type="component" value="Unassembled WGS sequence"/>
</dbReference>
<keyword evidence="2" id="KW-1185">Reference proteome</keyword>
<proteinExistence type="predicted"/>
<dbReference type="AlphaFoldDB" id="A0A0S4LF23"/>
<accession>A0A0S4LF23</accession>
<dbReference type="RefSeq" id="WP_090895809.1">
    <property type="nucleotide sequence ID" value="NZ_CZPZ01000009.1"/>
</dbReference>